<keyword evidence="5 7" id="KW-0472">Membrane</keyword>
<dbReference type="AlphaFoldDB" id="A0A1Y0EC12"/>
<gene>
    <name evidence="8" type="ORF">LOKVESSMR4R_01833</name>
</gene>
<dbReference type="InterPro" id="IPR022791">
    <property type="entry name" value="L-PG_synthase/AglD"/>
</dbReference>
<evidence type="ECO:0000313" key="8">
    <source>
        <dbReference type="EMBL" id="ARU01146.1"/>
    </source>
</evidence>
<dbReference type="Proteomes" id="UP000195273">
    <property type="component" value="Chromosome"/>
</dbReference>
<feature type="transmembrane region" description="Helical" evidence="7">
    <location>
        <begin position="231"/>
        <end position="249"/>
    </location>
</feature>
<dbReference type="EMBL" id="CP021431">
    <property type="protein sequence ID" value="ARU01146.1"/>
    <property type="molecule type" value="Genomic_DNA"/>
</dbReference>
<keyword evidence="4 7" id="KW-1133">Transmembrane helix</keyword>
<dbReference type="PANTHER" id="PTHR40277:SF1">
    <property type="entry name" value="BLL5419 PROTEIN"/>
    <property type="match status" value="1"/>
</dbReference>
<feature type="transmembrane region" description="Helical" evidence="7">
    <location>
        <begin position="152"/>
        <end position="172"/>
    </location>
</feature>
<reference evidence="8 9" key="1">
    <citation type="submission" date="2017-05" db="EMBL/GenBank/DDBJ databases">
        <title>Genome Sequence of Loktanella vestfoldensis Strain SMR4r Isolated from a Culture of the Diatom Skeletonema marinoi.</title>
        <authorList>
            <person name="Topel M."/>
            <person name="Pinder M.I.M."/>
            <person name="Johansson O.N."/>
            <person name="Kourtchenko O."/>
            <person name="Godhe A."/>
            <person name="Clarke A.K."/>
        </authorList>
    </citation>
    <scope>NUCLEOTIDE SEQUENCE [LARGE SCALE GENOMIC DNA]</scope>
    <source>
        <strain evidence="8 9">SMR4r</strain>
    </source>
</reference>
<accession>A0A1Y0EC12</accession>
<evidence type="ECO:0000256" key="5">
    <source>
        <dbReference type="ARBA" id="ARBA00023136"/>
    </source>
</evidence>
<feature type="transmembrane region" description="Helical" evidence="7">
    <location>
        <begin position="256"/>
        <end position="281"/>
    </location>
</feature>
<feature type="transmembrane region" description="Helical" evidence="7">
    <location>
        <begin position="178"/>
        <end position="197"/>
    </location>
</feature>
<feature type="transmembrane region" description="Helical" evidence="7">
    <location>
        <begin position="28"/>
        <end position="48"/>
    </location>
</feature>
<feature type="transmembrane region" description="Helical" evidence="7">
    <location>
        <begin position="301"/>
        <end position="323"/>
    </location>
</feature>
<evidence type="ECO:0000256" key="7">
    <source>
        <dbReference type="SAM" id="Phobius"/>
    </source>
</evidence>
<keyword evidence="2" id="KW-1003">Cell membrane</keyword>
<proteinExistence type="predicted"/>
<dbReference type="PANTHER" id="PTHR40277">
    <property type="entry name" value="BLL5419 PROTEIN"/>
    <property type="match status" value="1"/>
</dbReference>
<evidence type="ECO:0000256" key="4">
    <source>
        <dbReference type="ARBA" id="ARBA00022989"/>
    </source>
</evidence>
<dbReference type="STRING" id="1122181.GCA_000382265_02456"/>
<feature type="region of interest" description="Disordered" evidence="6">
    <location>
        <begin position="1"/>
        <end position="23"/>
    </location>
</feature>
<evidence type="ECO:0000313" key="9">
    <source>
        <dbReference type="Proteomes" id="UP000195273"/>
    </source>
</evidence>
<evidence type="ECO:0000256" key="6">
    <source>
        <dbReference type="SAM" id="MobiDB-lite"/>
    </source>
</evidence>
<organism evidence="8 9">
    <name type="scientific">Yoonia vestfoldensis</name>
    <dbReference type="NCBI Taxonomy" id="245188"/>
    <lineage>
        <taxon>Bacteria</taxon>
        <taxon>Pseudomonadati</taxon>
        <taxon>Pseudomonadota</taxon>
        <taxon>Alphaproteobacteria</taxon>
        <taxon>Rhodobacterales</taxon>
        <taxon>Paracoccaceae</taxon>
        <taxon>Yoonia</taxon>
    </lineage>
</organism>
<dbReference type="GO" id="GO:0005886">
    <property type="term" value="C:plasma membrane"/>
    <property type="evidence" value="ECO:0007669"/>
    <property type="project" value="UniProtKB-SubCell"/>
</dbReference>
<name>A0A1Y0EC12_9RHOB</name>
<evidence type="ECO:0000256" key="3">
    <source>
        <dbReference type="ARBA" id="ARBA00022692"/>
    </source>
</evidence>
<dbReference type="KEGG" id="lvs:LOKVESSMR4R_01833"/>
<protein>
    <submittedName>
        <fullName evidence="8">Lysylphosphatidylglycerol synthase TM region</fullName>
    </submittedName>
</protein>
<keyword evidence="9" id="KW-1185">Reference proteome</keyword>
<evidence type="ECO:0000256" key="1">
    <source>
        <dbReference type="ARBA" id="ARBA00004651"/>
    </source>
</evidence>
<keyword evidence="3 7" id="KW-0812">Transmembrane</keyword>
<sequence length="338" mass="35505">MQAADISRPMSQRPDPDRVPDPAPPRRHVWAALRICVTLVLLGLLWHLTDGPQVLALLAQVEWPWLLAALAMAHGQVLLSALRWRLTAAQLDQPLRKADAIGEYYLSQFINLAVPGGVLGDAGRALRQRHQAGMLRAAQAVVLERLVGQMTLFAVMFCGVIGAVIVPGGLYLPGWVNDLVGCLALCVIALAGLGAGLMQLRGPVARAAAGFLAALRRAVLARGVWPRQMGLSIAILACNLGSFAFCAAATGSDLGFVAAVTILPLILTAMMIPLSVGGWGLREGAAAALWPVLAAPAEAGIAASIAFGLVILVASLPGVWVLLSRRRPRAAQQGPKAR</sequence>
<dbReference type="Pfam" id="PF03706">
    <property type="entry name" value="LPG_synthase_TM"/>
    <property type="match status" value="1"/>
</dbReference>
<evidence type="ECO:0000256" key="2">
    <source>
        <dbReference type="ARBA" id="ARBA00022475"/>
    </source>
</evidence>
<comment type="subcellular location">
    <subcellularLocation>
        <location evidence="1">Cell membrane</location>
        <topology evidence="1">Multi-pass membrane protein</topology>
    </subcellularLocation>
</comment>